<dbReference type="Proteomes" id="UP000009882">
    <property type="component" value="Unassembled WGS sequence"/>
</dbReference>
<dbReference type="InterPro" id="IPR034686">
    <property type="entry name" value="Terpene_cyclase-like_2"/>
</dbReference>
<dbReference type="PANTHER" id="PTHR35201">
    <property type="entry name" value="TERPENE SYNTHASE"/>
    <property type="match status" value="1"/>
</dbReference>
<dbReference type="InParanoid" id="K9FP18"/>
<evidence type="ECO:0000313" key="6">
    <source>
        <dbReference type="Proteomes" id="UP000009882"/>
    </source>
</evidence>
<dbReference type="OMA" id="DLIEYAM"/>
<dbReference type="HOGENOM" id="CLU_042538_0_1_1"/>
<dbReference type="STRING" id="1170229.K9FP18"/>
<proteinExistence type="inferred from homology"/>
<keyword evidence="4" id="KW-0456">Lyase</keyword>
<dbReference type="SFLD" id="SFLDG01020">
    <property type="entry name" value="Terpene_Cyclase_Like_2"/>
    <property type="match status" value="1"/>
</dbReference>
<dbReference type="SFLD" id="SFLDS00005">
    <property type="entry name" value="Isoprenoid_Synthase_Type_I"/>
    <property type="match status" value="1"/>
</dbReference>
<evidence type="ECO:0000256" key="3">
    <source>
        <dbReference type="ARBA" id="ARBA00022842"/>
    </source>
</evidence>
<keyword evidence="3 4" id="KW-0460">Magnesium</keyword>
<dbReference type="EC" id="4.2.3.-" evidence="4"/>
<reference evidence="6" key="1">
    <citation type="journal article" date="2012" name="BMC Genomics">
        <title>Genome sequence of the necrotrophic fungus Penicillium digitatum, the main postharvest pathogen of citrus.</title>
        <authorList>
            <person name="Marcet-Houben M."/>
            <person name="Ballester A.-R."/>
            <person name="de la Fuente B."/>
            <person name="Harries E."/>
            <person name="Marcos J.F."/>
            <person name="Gonzalez-Candelas L."/>
            <person name="Gabaldon T."/>
        </authorList>
    </citation>
    <scope>NUCLEOTIDE SEQUENCE [LARGE SCALE GENOMIC DNA]</scope>
    <source>
        <strain evidence="6">PHI26 / CECT 20796</strain>
    </source>
</reference>
<dbReference type="PANTHER" id="PTHR35201:SF4">
    <property type="entry name" value="BETA-PINACENE SYNTHASE-RELATED"/>
    <property type="match status" value="1"/>
</dbReference>
<dbReference type="OrthoDB" id="2861623at2759"/>
<dbReference type="GO" id="GO:0046872">
    <property type="term" value="F:metal ion binding"/>
    <property type="evidence" value="ECO:0007669"/>
    <property type="project" value="UniProtKB-KW"/>
</dbReference>
<protein>
    <recommendedName>
        <fullName evidence="4">Terpene synthase</fullName>
        <ecNumber evidence="4">4.2.3.-</ecNumber>
    </recommendedName>
</protein>
<dbReference type="GO" id="GO:0010333">
    <property type="term" value="F:terpene synthase activity"/>
    <property type="evidence" value="ECO:0007669"/>
    <property type="project" value="InterPro"/>
</dbReference>
<comment type="caution">
    <text evidence="5">The sequence shown here is derived from an EMBL/GenBank/DDBJ whole genome shotgun (WGS) entry which is preliminary data.</text>
</comment>
<sequence length="321" mass="36520">MAVEPIINPNYLRVKSKGDSLVVKALQADDQYAAKFSEIDFACLSAMWAPSCDEDALQILADWLNWLFLFDDQFDDGHLKDDPIGAEEEISKVVAIMNGTWPSVSMHEDPLGFLFQRVWGRLEKSLSPTTQQRLKETHQDIFCGLIQQIYDTGDLRTCTRDVQKYLQIRRKTVGASSAFAFCEAILGIELPPHVQSHSSIQGLSNLSTDMLIFANDIVSYRRDLEEGTDLNLIEVLMEQGISAQQAVDKAGEMLIDCYKQWYTVLASVPIWGEETDRQVLKFINLWRDMVLGNLHWSFRTTRYLGNEGGEVHRTRVLHLPC</sequence>
<evidence type="ECO:0000256" key="2">
    <source>
        <dbReference type="ARBA" id="ARBA00006333"/>
    </source>
</evidence>
<evidence type="ECO:0000256" key="4">
    <source>
        <dbReference type="RuleBase" id="RU366034"/>
    </source>
</evidence>
<dbReference type="AlphaFoldDB" id="K9FP18"/>
<dbReference type="Gene3D" id="1.10.600.10">
    <property type="entry name" value="Farnesyl Diphosphate Synthase"/>
    <property type="match status" value="1"/>
</dbReference>
<evidence type="ECO:0000313" key="5">
    <source>
        <dbReference type="EMBL" id="EKV11365.1"/>
    </source>
</evidence>
<dbReference type="GO" id="GO:0008299">
    <property type="term" value="P:isoprenoid biosynthetic process"/>
    <property type="evidence" value="ECO:0007669"/>
    <property type="project" value="UniProtKB-ARBA"/>
</dbReference>
<dbReference type="InterPro" id="IPR008949">
    <property type="entry name" value="Isoprenoid_synthase_dom_sf"/>
</dbReference>
<name>K9FP18_PEND2</name>
<dbReference type="Pfam" id="PF19086">
    <property type="entry name" value="Terpene_syn_C_2"/>
    <property type="match status" value="1"/>
</dbReference>
<comment type="cofactor">
    <cofactor evidence="1 4">
        <name>Mg(2+)</name>
        <dbReference type="ChEBI" id="CHEBI:18420"/>
    </cofactor>
</comment>
<accession>K9FP18</accession>
<keyword evidence="6" id="KW-1185">Reference proteome</keyword>
<dbReference type="SUPFAM" id="SSF48576">
    <property type="entry name" value="Terpenoid synthases"/>
    <property type="match status" value="1"/>
</dbReference>
<gene>
    <name evidence="5" type="ORF">PDIG_50820</name>
</gene>
<dbReference type="EMBL" id="AKCT01000206">
    <property type="protein sequence ID" value="EKV11365.1"/>
    <property type="molecule type" value="Genomic_DNA"/>
</dbReference>
<comment type="similarity">
    <text evidence="2 4">Belongs to the terpene synthase family.</text>
</comment>
<organism evidence="5 6">
    <name type="scientific">Penicillium digitatum (strain PHI26 / CECT 20796)</name>
    <name type="common">Green mold</name>
    <dbReference type="NCBI Taxonomy" id="1170229"/>
    <lineage>
        <taxon>Eukaryota</taxon>
        <taxon>Fungi</taxon>
        <taxon>Dikarya</taxon>
        <taxon>Ascomycota</taxon>
        <taxon>Pezizomycotina</taxon>
        <taxon>Eurotiomycetes</taxon>
        <taxon>Eurotiomycetidae</taxon>
        <taxon>Eurotiales</taxon>
        <taxon>Aspergillaceae</taxon>
        <taxon>Penicillium</taxon>
    </lineage>
</organism>
<dbReference type="eggNOG" id="ENOG502S2X0">
    <property type="taxonomic scope" value="Eukaryota"/>
</dbReference>
<evidence type="ECO:0000256" key="1">
    <source>
        <dbReference type="ARBA" id="ARBA00001946"/>
    </source>
</evidence>
<keyword evidence="4" id="KW-0479">Metal-binding</keyword>